<dbReference type="EMBL" id="CP151264">
    <property type="protein sequence ID" value="WZH47908.1"/>
    <property type="molecule type" value="Genomic_DNA"/>
</dbReference>
<gene>
    <name evidence="1" type="ORF">QYS62_009071</name>
</gene>
<accession>A0ABZ2X4H8</accession>
<reference evidence="1 2" key="1">
    <citation type="submission" date="2024-04" db="EMBL/GenBank/DDBJ databases">
        <title>Complete genome sequence of Fusarium acuminatum.</title>
        <authorList>
            <person name="Lan B."/>
        </authorList>
    </citation>
    <scope>NUCLEOTIDE SEQUENCE [LARGE SCALE GENOMIC DNA]</scope>
    <source>
        <strain evidence="1">1A</strain>
    </source>
</reference>
<evidence type="ECO:0000313" key="1">
    <source>
        <dbReference type="EMBL" id="WZH47908.1"/>
    </source>
</evidence>
<keyword evidence="2" id="KW-1185">Reference proteome</keyword>
<dbReference type="Proteomes" id="UP001489902">
    <property type="component" value="Chromosome 5"/>
</dbReference>
<organism evidence="1 2">
    <name type="scientific">Fusarium acuminatum</name>
    <dbReference type="NCBI Taxonomy" id="5515"/>
    <lineage>
        <taxon>Eukaryota</taxon>
        <taxon>Fungi</taxon>
        <taxon>Dikarya</taxon>
        <taxon>Ascomycota</taxon>
        <taxon>Pezizomycotina</taxon>
        <taxon>Sordariomycetes</taxon>
        <taxon>Hypocreomycetidae</taxon>
        <taxon>Hypocreales</taxon>
        <taxon>Nectriaceae</taxon>
        <taxon>Fusarium</taxon>
        <taxon>Fusarium tricinctum species complex</taxon>
    </lineage>
</organism>
<protein>
    <submittedName>
        <fullName evidence="1">Uncharacterized protein</fullName>
    </submittedName>
</protein>
<sequence>MCGYVLFLNLCGCYGELQFETLCSQIYQELHRIDEPEAWTPEAMDELPFTLSDECVPGWHNTRLILTYGVCCAQWWFDCPSVSVPGYPYYYHTTNGS</sequence>
<proteinExistence type="predicted"/>
<evidence type="ECO:0000313" key="2">
    <source>
        <dbReference type="Proteomes" id="UP001489902"/>
    </source>
</evidence>
<name>A0ABZ2X4H8_9HYPO</name>